<dbReference type="InterPro" id="IPR013785">
    <property type="entry name" value="Aldolase_TIM"/>
</dbReference>
<dbReference type="PANTHER" id="PTHR36204:SF1">
    <property type="entry name" value="N-ACETYLMANNOSAMINE-6-PHOSPHATE 2-EPIMERASE-RELATED"/>
    <property type="match status" value="1"/>
</dbReference>
<gene>
    <name evidence="7" type="primary">nanE_7</name>
    <name evidence="7" type="ORF">SDC9_191961</name>
</gene>
<dbReference type="GO" id="GO:0005829">
    <property type="term" value="C:cytosol"/>
    <property type="evidence" value="ECO:0007669"/>
    <property type="project" value="TreeGrafter"/>
</dbReference>
<evidence type="ECO:0000256" key="5">
    <source>
        <dbReference type="ARBA" id="ARBA00023235"/>
    </source>
</evidence>
<dbReference type="Gene3D" id="3.20.20.70">
    <property type="entry name" value="Aldolase class I"/>
    <property type="match status" value="1"/>
</dbReference>
<dbReference type="InterPro" id="IPR011060">
    <property type="entry name" value="RibuloseP-bd_barrel"/>
</dbReference>
<reference evidence="7" key="1">
    <citation type="submission" date="2019-08" db="EMBL/GenBank/DDBJ databases">
        <authorList>
            <person name="Kucharzyk K."/>
            <person name="Murdoch R.W."/>
            <person name="Higgins S."/>
            <person name="Loffler F."/>
        </authorList>
    </citation>
    <scope>NUCLEOTIDE SEQUENCE</scope>
</reference>
<sequence length="156" mass="17504">MYITPTYESAKEILDCGIEIIALDATCRKRPNGEKIDEIVKKIKTNYPDVLIMGEISTVEEAKNILNLGFDLISTTLSGYTEESKDIKSVNLELIRQIKKITDLPIIAEGKIKTELEARQTLEAGAYSVVVGTAITRPEIITQRYVEELSKFQQSH</sequence>
<evidence type="ECO:0000256" key="1">
    <source>
        <dbReference type="ARBA" id="ARBA00000056"/>
    </source>
</evidence>
<evidence type="ECO:0000256" key="6">
    <source>
        <dbReference type="ARBA" id="ARBA00023277"/>
    </source>
</evidence>
<comment type="catalytic activity">
    <reaction evidence="1">
        <text>an N-acyl-D-glucosamine 6-phosphate = an N-acyl-D-mannosamine 6-phosphate</text>
        <dbReference type="Rhea" id="RHEA:23932"/>
        <dbReference type="ChEBI" id="CHEBI:57599"/>
        <dbReference type="ChEBI" id="CHEBI:57666"/>
        <dbReference type="EC" id="5.1.3.9"/>
    </reaction>
</comment>
<evidence type="ECO:0000256" key="4">
    <source>
        <dbReference type="ARBA" id="ARBA00013180"/>
    </source>
</evidence>
<accession>A0A645I0L8</accession>
<dbReference type="GO" id="GO:0047465">
    <property type="term" value="F:N-acylglucosamine-6-phosphate 2-epimerase activity"/>
    <property type="evidence" value="ECO:0007669"/>
    <property type="project" value="UniProtKB-EC"/>
</dbReference>
<dbReference type="GO" id="GO:0019262">
    <property type="term" value="P:N-acetylneuraminate catabolic process"/>
    <property type="evidence" value="ECO:0007669"/>
    <property type="project" value="UniProtKB-UniPathway"/>
</dbReference>
<comment type="pathway">
    <text evidence="3">Amino-sugar metabolism; N-acetylneuraminate degradation; D-fructose 6-phosphate from N-acetylneuraminate: step 3/5.</text>
</comment>
<evidence type="ECO:0000313" key="7">
    <source>
        <dbReference type="EMBL" id="MPN44396.1"/>
    </source>
</evidence>
<dbReference type="EMBL" id="VSSQ01103498">
    <property type="protein sequence ID" value="MPN44396.1"/>
    <property type="molecule type" value="Genomic_DNA"/>
</dbReference>
<dbReference type="GO" id="GO:0006053">
    <property type="term" value="P:N-acetylmannosamine catabolic process"/>
    <property type="evidence" value="ECO:0007669"/>
    <property type="project" value="TreeGrafter"/>
</dbReference>
<dbReference type="InterPro" id="IPR007260">
    <property type="entry name" value="NanE"/>
</dbReference>
<dbReference type="SUPFAM" id="SSF51366">
    <property type="entry name" value="Ribulose-phoshate binding barrel"/>
    <property type="match status" value="1"/>
</dbReference>
<evidence type="ECO:0000256" key="2">
    <source>
        <dbReference type="ARBA" id="ARBA00002147"/>
    </source>
</evidence>
<dbReference type="PANTHER" id="PTHR36204">
    <property type="entry name" value="N-ACETYLMANNOSAMINE-6-PHOSPHATE 2-EPIMERASE-RELATED"/>
    <property type="match status" value="1"/>
</dbReference>
<name>A0A645I0L8_9ZZZZ</name>
<dbReference type="Pfam" id="PF04131">
    <property type="entry name" value="NanE"/>
    <property type="match status" value="1"/>
</dbReference>
<comment type="caution">
    <text evidence="7">The sequence shown here is derived from an EMBL/GenBank/DDBJ whole genome shotgun (WGS) entry which is preliminary data.</text>
</comment>
<dbReference type="EC" id="5.1.3.9" evidence="4"/>
<protein>
    <recommendedName>
        <fullName evidence="4">N-acylglucosamine-6-phosphate 2-epimerase</fullName>
        <ecNumber evidence="4">5.1.3.9</ecNumber>
    </recommendedName>
</protein>
<dbReference type="AlphaFoldDB" id="A0A645I0L8"/>
<keyword evidence="6" id="KW-0119">Carbohydrate metabolism</keyword>
<keyword evidence="5 7" id="KW-0413">Isomerase</keyword>
<comment type="function">
    <text evidence="2">Converts N-acetylmannosamine-6-phosphate (ManNAc-6-P) to N-acetylglucosamine-6-phosphate (GlcNAc-6-P).</text>
</comment>
<proteinExistence type="predicted"/>
<evidence type="ECO:0000256" key="3">
    <source>
        <dbReference type="ARBA" id="ARBA00005081"/>
    </source>
</evidence>
<organism evidence="7">
    <name type="scientific">bioreactor metagenome</name>
    <dbReference type="NCBI Taxonomy" id="1076179"/>
    <lineage>
        <taxon>unclassified sequences</taxon>
        <taxon>metagenomes</taxon>
        <taxon>ecological metagenomes</taxon>
    </lineage>
</organism>
<dbReference type="UniPathway" id="UPA00629">
    <property type="reaction ID" value="UER00682"/>
</dbReference>